<dbReference type="PANTHER" id="PTHR22966:SF63">
    <property type="entry name" value="CYSTEINE DIOXYGENASE"/>
    <property type="match status" value="1"/>
</dbReference>
<evidence type="ECO:0000256" key="3">
    <source>
        <dbReference type="ARBA" id="ARBA00013133"/>
    </source>
</evidence>
<evidence type="ECO:0000256" key="7">
    <source>
        <dbReference type="ARBA" id="ARBA00024284"/>
    </source>
</evidence>
<dbReference type="STRING" id="1088818.A0A2I0AQ46"/>
<dbReference type="OrthoDB" id="271433at2759"/>
<comment type="similarity">
    <text evidence="2">Belongs to the cysteine dioxygenase family.</text>
</comment>
<dbReference type="EMBL" id="KZ451961">
    <property type="protein sequence ID" value="PKA57681.1"/>
    <property type="molecule type" value="Genomic_DNA"/>
</dbReference>
<dbReference type="GO" id="GO:0046872">
    <property type="term" value="F:metal ion binding"/>
    <property type="evidence" value="ECO:0007669"/>
    <property type="project" value="UniProtKB-KW"/>
</dbReference>
<dbReference type="Gene3D" id="2.60.120.10">
    <property type="entry name" value="Jelly Rolls"/>
    <property type="match status" value="1"/>
</dbReference>
<dbReference type="InterPro" id="IPR012864">
    <property type="entry name" value="PCO/ADO"/>
</dbReference>
<comment type="catalytic activity">
    <reaction evidence="7">
        <text>L-cysteine + O2 = 3-sulfino-L-alanine + H(+)</text>
        <dbReference type="Rhea" id="RHEA:20441"/>
        <dbReference type="ChEBI" id="CHEBI:15378"/>
        <dbReference type="ChEBI" id="CHEBI:15379"/>
        <dbReference type="ChEBI" id="CHEBI:35235"/>
        <dbReference type="ChEBI" id="CHEBI:61085"/>
        <dbReference type="EC" id="1.13.11.20"/>
    </reaction>
    <physiologicalReaction direction="left-to-right" evidence="7">
        <dbReference type="Rhea" id="RHEA:20442"/>
    </physiologicalReaction>
</comment>
<feature type="region of interest" description="Disordered" evidence="8">
    <location>
        <begin position="1"/>
        <end position="35"/>
    </location>
</feature>
<dbReference type="GO" id="GO:0017172">
    <property type="term" value="F:cysteine dioxygenase activity"/>
    <property type="evidence" value="ECO:0007669"/>
    <property type="project" value="UniProtKB-EC"/>
</dbReference>
<dbReference type="SUPFAM" id="SSF51182">
    <property type="entry name" value="RmlC-like cupins"/>
    <property type="match status" value="1"/>
</dbReference>
<evidence type="ECO:0000313" key="10">
    <source>
        <dbReference type="Proteomes" id="UP000236161"/>
    </source>
</evidence>
<gene>
    <name evidence="9" type="ORF">AXF42_Ash016727</name>
</gene>
<keyword evidence="6" id="KW-0408">Iron</keyword>
<organism evidence="9 10">
    <name type="scientific">Apostasia shenzhenica</name>
    <dbReference type="NCBI Taxonomy" id="1088818"/>
    <lineage>
        <taxon>Eukaryota</taxon>
        <taxon>Viridiplantae</taxon>
        <taxon>Streptophyta</taxon>
        <taxon>Embryophyta</taxon>
        <taxon>Tracheophyta</taxon>
        <taxon>Spermatophyta</taxon>
        <taxon>Magnoliopsida</taxon>
        <taxon>Liliopsida</taxon>
        <taxon>Asparagales</taxon>
        <taxon>Orchidaceae</taxon>
        <taxon>Apostasioideae</taxon>
        <taxon>Apostasia</taxon>
    </lineage>
</organism>
<evidence type="ECO:0000256" key="5">
    <source>
        <dbReference type="ARBA" id="ARBA00023002"/>
    </source>
</evidence>
<sequence length="278" mass="31225">MGEKREDEEGRKRDGLKVVRRRGEGGEGFGRRPRRRRVLAEESSSAIQRLFEVCRAVFRGPGTVPTPENVDELQLILDELKLEDFGLSTDLLFFKDGRALKGNPTIIYTNVYNCNNFSMCIFFLPPAAIIPLHNHPGMTVFSKLLLGSMHVKSYDWIETSDSNKRPPSAKFKLAKLVVDSDFTASCKTSILYPTTGGNIHTFRAITSCVLLDILGPPYSKKDDRDCAYYKDHPYFHVADGNSESGGGDGCIGWLEEIDFPEYLKMEGIEYLGPQIVED</sequence>
<accession>A0A2I0AQ46</accession>
<protein>
    <recommendedName>
        <fullName evidence="3">cysteine dioxygenase</fullName>
        <ecNumber evidence="3">1.13.11.20</ecNumber>
    </recommendedName>
</protein>
<proteinExistence type="inferred from homology"/>
<keyword evidence="5 9" id="KW-0560">Oxidoreductase</keyword>
<keyword evidence="4" id="KW-0479">Metal-binding</keyword>
<feature type="compositionally biased region" description="Basic and acidic residues" evidence="8">
    <location>
        <begin position="1"/>
        <end position="25"/>
    </location>
</feature>
<reference evidence="9 10" key="1">
    <citation type="journal article" date="2017" name="Nature">
        <title>The Apostasia genome and the evolution of orchids.</title>
        <authorList>
            <person name="Zhang G.Q."/>
            <person name="Liu K.W."/>
            <person name="Li Z."/>
            <person name="Lohaus R."/>
            <person name="Hsiao Y.Y."/>
            <person name="Niu S.C."/>
            <person name="Wang J.Y."/>
            <person name="Lin Y.C."/>
            <person name="Xu Q."/>
            <person name="Chen L.J."/>
            <person name="Yoshida K."/>
            <person name="Fujiwara S."/>
            <person name="Wang Z.W."/>
            <person name="Zhang Y.Q."/>
            <person name="Mitsuda N."/>
            <person name="Wang M."/>
            <person name="Liu G.H."/>
            <person name="Pecoraro L."/>
            <person name="Huang H.X."/>
            <person name="Xiao X.J."/>
            <person name="Lin M."/>
            <person name="Wu X.Y."/>
            <person name="Wu W.L."/>
            <person name="Chen Y.Y."/>
            <person name="Chang S.B."/>
            <person name="Sakamoto S."/>
            <person name="Ohme-Takagi M."/>
            <person name="Yagi M."/>
            <person name="Zeng S.J."/>
            <person name="Shen C.Y."/>
            <person name="Yeh C.M."/>
            <person name="Luo Y.B."/>
            <person name="Tsai W.C."/>
            <person name="Van de Peer Y."/>
            <person name="Liu Z.J."/>
        </authorList>
    </citation>
    <scope>NUCLEOTIDE SEQUENCE [LARGE SCALE GENOMIC DNA]</scope>
    <source>
        <strain evidence="10">cv. Shenzhen</strain>
        <tissue evidence="9">Stem</tissue>
    </source>
</reference>
<name>A0A2I0AQ46_9ASPA</name>
<dbReference type="EC" id="1.13.11.20" evidence="3"/>
<evidence type="ECO:0000256" key="2">
    <source>
        <dbReference type="ARBA" id="ARBA00006622"/>
    </source>
</evidence>
<dbReference type="Pfam" id="PF07847">
    <property type="entry name" value="PCO_ADO"/>
    <property type="match status" value="1"/>
</dbReference>
<evidence type="ECO:0000256" key="6">
    <source>
        <dbReference type="ARBA" id="ARBA00023004"/>
    </source>
</evidence>
<dbReference type="InterPro" id="IPR014710">
    <property type="entry name" value="RmlC-like_jellyroll"/>
</dbReference>
<keyword evidence="9" id="KW-0223">Dioxygenase</keyword>
<dbReference type="AlphaFoldDB" id="A0A2I0AQ46"/>
<evidence type="ECO:0000313" key="9">
    <source>
        <dbReference type="EMBL" id="PKA57681.1"/>
    </source>
</evidence>
<dbReference type="Proteomes" id="UP000236161">
    <property type="component" value="Unassembled WGS sequence"/>
</dbReference>
<evidence type="ECO:0000256" key="4">
    <source>
        <dbReference type="ARBA" id="ARBA00022723"/>
    </source>
</evidence>
<dbReference type="PANTHER" id="PTHR22966">
    <property type="entry name" value="2-AMINOETHANETHIOL DIOXYGENASE"/>
    <property type="match status" value="1"/>
</dbReference>
<dbReference type="InterPro" id="IPR011051">
    <property type="entry name" value="RmlC_Cupin_sf"/>
</dbReference>
<keyword evidence="10" id="KW-1185">Reference proteome</keyword>
<dbReference type="GO" id="GO:0070483">
    <property type="term" value="P:detection of hypoxia"/>
    <property type="evidence" value="ECO:0007669"/>
    <property type="project" value="UniProtKB-ARBA"/>
</dbReference>
<evidence type="ECO:0000256" key="1">
    <source>
        <dbReference type="ARBA" id="ARBA00001954"/>
    </source>
</evidence>
<dbReference type="CDD" id="cd20289">
    <property type="entry name" value="cupin_ADO"/>
    <property type="match status" value="1"/>
</dbReference>
<comment type="cofactor">
    <cofactor evidence="1">
        <name>Fe(2+)</name>
        <dbReference type="ChEBI" id="CHEBI:29033"/>
    </cofactor>
</comment>
<evidence type="ECO:0000256" key="8">
    <source>
        <dbReference type="SAM" id="MobiDB-lite"/>
    </source>
</evidence>